<dbReference type="GO" id="GO:0000407">
    <property type="term" value="C:phagophore assembly site"/>
    <property type="evidence" value="ECO:0007669"/>
    <property type="project" value="TreeGrafter"/>
</dbReference>
<dbReference type="Pfam" id="PF10033">
    <property type="entry name" value="ATG13"/>
    <property type="match status" value="1"/>
</dbReference>
<comment type="similarity">
    <text evidence="1 3">Belongs to the ATG13 family. Fungi subfamily.</text>
</comment>
<feature type="region of interest" description="Disordered" evidence="4">
    <location>
        <begin position="792"/>
        <end position="815"/>
    </location>
</feature>
<dbReference type="PANTHER" id="PTHR13430">
    <property type="match status" value="1"/>
</dbReference>
<dbReference type="PANTHER" id="PTHR13430:SF4">
    <property type="entry name" value="AUTOPHAGY-RELATED PROTEIN 13"/>
    <property type="match status" value="1"/>
</dbReference>
<feature type="compositionally biased region" description="Polar residues" evidence="4">
    <location>
        <begin position="752"/>
        <end position="761"/>
    </location>
</feature>
<feature type="compositionally biased region" description="Low complexity" evidence="4">
    <location>
        <begin position="343"/>
        <end position="355"/>
    </location>
</feature>
<organism evidence="6 7">
    <name type="scientific">Serendipita indica (strain DSM 11827)</name>
    <name type="common">Root endophyte fungus</name>
    <name type="synonym">Piriformospora indica</name>
    <dbReference type="NCBI Taxonomy" id="1109443"/>
    <lineage>
        <taxon>Eukaryota</taxon>
        <taxon>Fungi</taxon>
        <taxon>Dikarya</taxon>
        <taxon>Basidiomycota</taxon>
        <taxon>Agaricomycotina</taxon>
        <taxon>Agaricomycetes</taxon>
        <taxon>Sebacinales</taxon>
        <taxon>Serendipitaceae</taxon>
        <taxon>Serendipita</taxon>
    </lineage>
</organism>
<accession>G4T7V6</accession>
<evidence type="ECO:0000313" key="7">
    <source>
        <dbReference type="Proteomes" id="UP000007148"/>
    </source>
</evidence>
<dbReference type="GO" id="GO:0005829">
    <property type="term" value="C:cytosol"/>
    <property type="evidence" value="ECO:0007669"/>
    <property type="project" value="TreeGrafter"/>
</dbReference>
<evidence type="ECO:0000313" key="6">
    <source>
        <dbReference type="EMBL" id="CCA67418.1"/>
    </source>
</evidence>
<dbReference type="GO" id="GO:0034727">
    <property type="term" value="P:piecemeal microautophagy of the nucleus"/>
    <property type="evidence" value="ECO:0007669"/>
    <property type="project" value="TreeGrafter"/>
</dbReference>
<dbReference type="HOGENOM" id="CLU_312621_0_0_1"/>
<keyword evidence="7" id="KW-1185">Reference proteome</keyword>
<evidence type="ECO:0000259" key="5">
    <source>
        <dbReference type="Pfam" id="PF10033"/>
    </source>
</evidence>
<sequence>MSLNDDSRPTTPHQSHPPAASSAQKADQIASRFFIKFLLILVSSRSTAIEHGPRSTKVDKWFNLETPDTDIHRDHMRLFRAISSMSTPPTLVIHIVLTIPELGSNKALVALGPSDQRVKIEPTPRGILLETWTLSATQLAGVSAGSSLSSSDPGELSLAAVYKHAISLFRSLYTLCRQLPAARLYQQYRQRAGVTHPSPSSSFGIDLRLQLDQGVLAFDPSPSSPWPAWLQTSSHAFPGLSTPLGILKISVRYLTQPKFRIDTLESLISSRLFHQDAGQIEESVAFTPTVQAHRARDSAASSPSTTGIAMRGSRQPVTVGPRHSRTISFPASGAAVSLAKATQDQASSRSGSASDRSIHAPLVPNTSAGSSPRYGGFTPAFVTPGSLGRGTPLKPGRESLEMPKVGGAERSSPGTSTSPPSNLSRLRPEGVRLNSLPPTNVPVIPAFKSSTFSPAALNSPSSSLRTHGPGTPIMSRPPSSLPYAIPETSGAGASSRPWPTVASSPPSAGLAGPLSEPPPFAASSSVPRGVGSPLANLNSGSPHSGDSAVGSPAKLPGTKRYSSSFSHRRAPSAGVSGTSTPAESATRRASVRPEGSPAAHSGDLPPERSRPSSTILDPTKHEDELSEYLRAFETVQPLRRAGLNDSHSSGSASPSAGHTRRISLAERRQSPLIGRIELPPPSPRSPPARLQELNLADLEGRHNSVSGTGNRMPLSPPQQDIGAQLQTMDTNFSQSLRALQERRRSTMKGTAGQESGQTFTSGRDVDATMRGGSIPLSSENSSRDRISIAQQDVTPEQIPLFTPGAESTASDGSGYAGIVGPLDLESPELRTAAVARPPLSQAVRTDVPNTSAERRSIDSDRSDKQSGLGITTSPGGVETTKRTSKYTSVLRRDATIRPGSTSSTVTGTSGAGAGSTSLSTQATRRPATGWSGNEPSAP</sequence>
<evidence type="ECO:0000256" key="1">
    <source>
        <dbReference type="ARBA" id="ARBA00005246"/>
    </source>
</evidence>
<dbReference type="AlphaFoldDB" id="G4T7V6"/>
<dbReference type="STRING" id="1109443.G4T7V6"/>
<feature type="compositionally biased region" description="Polar residues" evidence="4">
    <location>
        <begin position="535"/>
        <end position="544"/>
    </location>
</feature>
<feature type="region of interest" description="Disordered" evidence="4">
    <location>
        <begin position="829"/>
        <end position="938"/>
    </location>
</feature>
<dbReference type="eggNOG" id="KOG4573">
    <property type="taxonomic scope" value="Eukaryota"/>
</dbReference>
<dbReference type="Gene3D" id="3.30.900.10">
    <property type="entry name" value="HORMA domain"/>
    <property type="match status" value="1"/>
</dbReference>
<evidence type="ECO:0000256" key="2">
    <source>
        <dbReference type="ARBA" id="ARBA00023006"/>
    </source>
</evidence>
<proteinExistence type="inferred from homology"/>
<name>G4T7V6_SERID</name>
<evidence type="ECO:0000256" key="3">
    <source>
        <dbReference type="RuleBase" id="RU361214"/>
    </source>
</evidence>
<dbReference type="GO" id="GO:0034497">
    <property type="term" value="P:protein localization to phagophore assembly site"/>
    <property type="evidence" value="ECO:0007669"/>
    <property type="project" value="TreeGrafter"/>
</dbReference>
<comment type="caution">
    <text evidence="6">The sequence shown here is derived from an EMBL/GenBank/DDBJ whole genome shotgun (WGS) entry which is preliminary data.</text>
</comment>
<keyword evidence="2 3" id="KW-0072">Autophagy</keyword>
<feature type="compositionally biased region" description="Basic and acidic residues" evidence="4">
    <location>
        <begin position="852"/>
        <end position="864"/>
    </location>
</feature>
<feature type="region of interest" description="Disordered" evidence="4">
    <location>
        <begin position="1"/>
        <end position="25"/>
    </location>
</feature>
<dbReference type="InterPro" id="IPR018731">
    <property type="entry name" value="Atg13_N"/>
</dbReference>
<feature type="compositionally biased region" description="Low complexity" evidence="4">
    <location>
        <begin position="646"/>
        <end position="657"/>
    </location>
</feature>
<dbReference type="OrthoDB" id="70161at2759"/>
<reference evidence="6 7" key="1">
    <citation type="journal article" date="2011" name="PLoS Pathog.">
        <title>Endophytic Life Strategies Decoded by Genome and Transcriptome Analyses of the Mutualistic Root Symbiont Piriformospora indica.</title>
        <authorList>
            <person name="Zuccaro A."/>
            <person name="Lahrmann U."/>
            <person name="Guldener U."/>
            <person name="Langen G."/>
            <person name="Pfiffi S."/>
            <person name="Biedenkopf D."/>
            <person name="Wong P."/>
            <person name="Samans B."/>
            <person name="Grimm C."/>
            <person name="Basiewicz M."/>
            <person name="Murat C."/>
            <person name="Martin F."/>
            <person name="Kogel K.H."/>
        </authorList>
    </citation>
    <scope>NUCLEOTIDE SEQUENCE [LARGE SCALE GENOMIC DNA]</scope>
    <source>
        <strain evidence="6 7">DSM 11827</strain>
    </source>
</reference>
<feature type="region of interest" description="Disordered" evidence="4">
    <location>
        <begin position="746"/>
        <end position="768"/>
    </location>
</feature>
<feature type="compositionally biased region" description="Low complexity" evidence="4">
    <location>
        <begin position="899"/>
        <end position="923"/>
    </location>
</feature>
<dbReference type="InParanoid" id="G4T7V6"/>
<feature type="region of interest" description="Disordered" evidence="4">
    <location>
        <begin position="340"/>
        <end position="438"/>
    </location>
</feature>
<dbReference type="EMBL" id="CAFZ01000013">
    <property type="protein sequence ID" value="CCA67418.1"/>
    <property type="molecule type" value="Genomic_DNA"/>
</dbReference>
<dbReference type="GO" id="GO:1990316">
    <property type="term" value="C:Atg1/ULK1 kinase complex"/>
    <property type="evidence" value="ECO:0007669"/>
    <property type="project" value="InterPro"/>
</dbReference>
<feature type="region of interest" description="Disordered" evidence="4">
    <location>
        <begin position="452"/>
        <end position="689"/>
    </location>
</feature>
<gene>
    <name evidence="6" type="ORF">PIIN_01249</name>
</gene>
<protein>
    <recommendedName>
        <fullName evidence="3">Autophagy-related protein 13</fullName>
    </recommendedName>
</protein>
<dbReference type="InterPro" id="IPR040182">
    <property type="entry name" value="ATG13"/>
</dbReference>
<dbReference type="GO" id="GO:0000423">
    <property type="term" value="P:mitophagy"/>
    <property type="evidence" value="ECO:0007669"/>
    <property type="project" value="TreeGrafter"/>
</dbReference>
<feature type="compositionally biased region" description="Low complexity" evidence="4">
    <location>
        <begin position="411"/>
        <end position="421"/>
    </location>
</feature>
<dbReference type="OMA" id="ITHPMGE"/>
<dbReference type="InterPro" id="IPR036570">
    <property type="entry name" value="HORMA_dom_sf"/>
</dbReference>
<dbReference type="Proteomes" id="UP000007148">
    <property type="component" value="Unassembled WGS sequence"/>
</dbReference>
<feature type="domain" description="Autophagy-related protein 13 N-terminal" evidence="5">
    <location>
        <begin position="32"/>
        <end position="259"/>
    </location>
</feature>
<evidence type="ECO:0000256" key="4">
    <source>
        <dbReference type="SAM" id="MobiDB-lite"/>
    </source>
</evidence>
<feature type="region of interest" description="Disordered" evidence="4">
    <location>
        <begin position="292"/>
        <end position="326"/>
    </location>
</feature>
<feature type="compositionally biased region" description="Low complexity" evidence="4">
    <location>
        <begin position="453"/>
        <end position="464"/>
    </location>
</feature>